<sequence length="174" mass="19564">MSTDVQLEEDQLEIRRRLPALPERVWEYLTDPALRKRWFCAGETGNEVGGTVVFDFDHSRISASPPPKTVGCGDPITFEGTITAYDPPRLLAFSWPEESGASTHVTITLTPDGDGTVLHLLHTRLVRDEHRWGAAAGWHAHLDLLVDLVSGCEARDFWVHYAPLEEMYWKRVGG</sequence>
<evidence type="ECO:0000256" key="1">
    <source>
        <dbReference type="ARBA" id="ARBA00006817"/>
    </source>
</evidence>
<dbReference type="InterPro" id="IPR023393">
    <property type="entry name" value="START-like_dom_sf"/>
</dbReference>
<dbReference type="EMBL" id="JBHRVA010000002">
    <property type="protein sequence ID" value="MFC3302735.1"/>
    <property type="molecule type" value="Genomic_DNA"/>
</dbReference>
<dbReference type="RefSeq" id="WP_189571404.1">
    <property type="nucleotide sequence ID" value="NZ_BMXU01000001.1"/>
</dbReference>
<feature type="domain" description="Activator of Hsp90 ATPase homologue 1/2-like C-terminal" evidence="2">
    <location>
        <begin position="21"/>
        <end position="149"/>
    </location>
</feature>
<dbReference type="Gene3D" id="3.30.530.20">
    <property type="match status" value="1"/>
</dbReference>
<evidence type="ECO:0000313" key="3">
    <source>
        <dbReference type="EMBL" id="MFC3302735.1"/>
    </source>
</evidence>
<comment type="similarity">
    <text evidence="1">Belongs to the AHA1 family.</text>
</comment>
<dbReference type="CDD" id="cd08899">
    <property type="entry name" value="SRPBCC_CalC_Aha1-like_6"/>
    <property type="match status" value="1"/>
</dbReference>
<protein>
    <submittedName>
        <fullName evidence="3">SRPBCC family protein</fullName>
    </submittedName>
</protein>
<comment type="caution">
    <text evidence="3">The sequence shown here is derived from an EMBL/GenBank/DDBJ whole genome shotgun (WGS) entry which is preliminary data.</text>
</comment>
<dbReference type="Pfam" id="PF08327">
    <property type="entry name" value="AHSA1"/>
    <property type="match status" value="1"/>
</dbReference>
<accession>A0ABV7MBH5</accession>
<dbReference type="InterPro" id="IPR013538">
    <property type="entry name" value="ASHA1/2-like_C"/>
</dbReference>
<proteinExistence type="inferred from homology"/>
<evidence type="ECO:0000259" key="2">
    <source>
        <dbReference type="Pfam" id="PF08327"/>
    </source>
</evidence>
<gene>
    <name evidence="3" type="ORF">ACFONP_08320</name>
</gene>
<reference evidence="4" key="1">
    <citation type="journal article" date="2019" name="Int. J. Syst. Evol. Microbiol.">
        <title>The Global Catalogue of Microorganisms (GCM) 10K type strain sequencing project: providing services to taxonomists for standard genome sequencing and annotation.</title>
        <authorList>
            <consortium name="The Broad Institute Genomics Platform"/>
            <consortium name="The Broad Institute Genome Sequencing Center for Infectious Disease"/>
            <person name="Wu L."/>
            <person name="Ma J."/>
        </authorList>
    </citation>
    <scope>NUCLEOTIDE SEQUENCE [LARGE SCALE GENOMIC DNA]</scope>
    <source>
        <strain evidence="4">KCTC 22245</strain>
    </source>
</reference>
<dbReference type="Proteomes" id="UP001595607">
    <property type="component" value="Unassembled WGS sequence"/>
</dbReference>
<keyword evidence="4" id="KW-1185">Reference proteome</keyword>
<evidence type="ECO:0000313" key="4">
    <source>
        <dbReference type="Proteomes" id="UP001595607"/>
    </source>
</evidence>
<name>A0ABV7MBH5_9PROT</name>
<dbReference type="SUPFAM" id="SSF55961">
    <property type="entry name" value="Bet v1-like"/>
    <property type="match status" value="1"/>
</dbReference>
<organism evidence="3 4">
    <name type="scientific">Parvularcula lutaonensis</name>
    <dbReference type="NCBI Taxonomy" id="491923"/>
    <lineage>
        <taxon>Bacteria</taxon>
        <taxon>Pseudomonadati</taxon>
        <taxon>Pseudomonadota</taxon>
        <taxon>Alphaproteobacteria</taxon>
        <taxon>Parvularculales</taxon>
        <taxon>Parvularculaceae</taxon>
        <taxon>Parvularcula</taxon>
    </lineage>
</organism>